<feature type="compositionally biased region" description="Basic and acidic residues" evidence="1">
    <location>
        <begin position="218"/>
        <end position="229"/>
    </location>
</feature>
<evidence type="ECO:0000313" key="2">
    <source>
        <dbReference type="EMBL" id="EJK61237.1"/>
    </source>
</evidence>
<evidence type="ECO:0000313" key="3">
    <source>
        <dbReference type="Proteomes" id="UP000266841"/>
    </source>
</evidence>
<keyword evidence="3" id="KW-1185">Reference proteome</keyword>
<feature type="region of interest" description="Disordered" evidence="1">
    <location>
        <begin position="203"/>
        <end position="230"/>
    </location>
</feature>
<accession>K0SSJ9</accession>
<dbReference type="Proteomes" id="UP000266841">
    <property type="component" value="Unassembled WGS sequence"/>
</dbReference>
<comment type="caution">
    <text evidence="2">The sequence shown here is derived from an EMBL/GenBank/DDBJ whole genome shotgun (WGS) entry which is preliminary data.</text>
</comment>
<proteinExistence type="predicted"/>
<dbReference type="AlphaFoldDB" id="K0SSJ9"/>
<name>K0SSJ9_THAOC</name>
<reference evidence="2 3" key="1">
    <citation type="journal article" date="2012" name="Genome Biol.">
        <title>Genome and low-iron response of an oceanic diatom adapted to chronic iron limitation.</title>
        <authorList>
            <person name="Lommer M."/>
            <person name="Specht M."/>
            <person name="Roy A.S."/>
            <person name="Kraemer L."/>
            <person name="Andreson R."/>
            <person name="Gutowska M.A."/>
            <person name="Wolf J."/>
            <person name="Bergner S.V."/>
            <person name="Schilhabel M.B."/>
            <person name="Klostermeier U.C."/>
            <person name="Beiko R.G."/>
            <person name="Rosenstiel P."/>
            <person name="Hippler M."/>
            <person name="Laroche J."/>
        </authorList>
    </citation>
    <scope>NUCLEOTIDE SEQUENCE [LARGE SCALE GENOMIC DNA]</scope>
    <source>
        <strain evidence="2 3">CCMP1005</strain>
    </source>
</reference>
<evidence type="ECO:0000256" key="1">
    <source>
        <dbReference type="SAM" id="MobiDB-lite"/>
    </source>
</evidence>
<protein>
    <submittedName>
        <fullName evidence="2">Uncharacterized protein</fullName>
    </submittedName>
</protein>
<feature type="non-terminal residue" evidence="2">
    <location>
        <position position="250"/>
    </location>
</feature>
<sequence>MPSFQAELPTPDLALEDERVVVPHVPHHLPPVHAPPALRRRLRQPHAVAAVPPGPPRRLPPPRLERREESLAPLPPRRALVAVLVAYLVPEPLHVPLAREVHHVAEGVAAERLVVVAASAAGVSEPSTPRPSRQAGEVVRHVRRRDVGVRVESPLVPVVPPAVVEFLRVREPELQLVEGRQRRLVLAVAGVRPLLGVAVGPVPALGPREPPPPVEVSEAPRVRRDEPDPRTAVVTVAGVQARRARRHAVP</sequence>
<gene>
    <name evidence="2" type="ORF">THAOC_18315</name>
</gene>
<dbReference type="EMBL" id="AGNL01020262">
    <property type="protein sequence ID" value="EJK61237.1"/>
    <property type="molecule type" value="Genomic_DNA"/>
</dbReference>
<organism evidence="2 3">
    <name type="scientific">Thalassiosira oceanica</name>
    <name type="common">Marine diatom</name>
    <dbReference type="NCBI Taxonomy" id="159749"/>
    <lineage>
        <taxon>Eukaryota</taxon>
        <taxon>Sar</taxon>
        <taxon>Stramenopiles</taxon>
        <taxon>Ochrophyta</taxon>
        <taxon>Bacillariophyta</taxon>
        <taxon>Coscinodiscophyceae</taxon>
        <taxon>Thalassiosirophycidae</taxon>
        <taxon>Thalassiosirales</taxon>
        <taxon>Thalassiosiraceae</taxon>
        <taxon>Thalassiosira</taxon>
    </lineage>
</organism>